<feature type="compositionally biased region" description="Basic and acidic residues" evidence="1">
    <location>
        <begin position="12"/>
        <end position="21"/>
    </location>
</feature>
<feature type="region of interest" description="Disordered" evidence="1">
    <location>
        <begin position="1"/>
        <end position="51"/>
    </location>
</feature>
<gene>
    <name evidence="2" type="ORF">KI387_014781</name>
</gene>
<sequence length="51" mass="5887">KETTGRKRRKLRLNEEVDESAKSMLGSPIQPEDVEETRDEDIKDKEEGGKE</sequence>
<name>A0AA38CUX4_TAXCH</name>
<feature type="non-terminal residue" evidence="2">
    <location>
        <position position="1"/>
    </location>
</feature>
<evidence type="ECO:0000313" key="2">
    <source>
        <dbReference type="EMBL" id="KAH9303198.1"/>
    </source>
</evidence>
<reference evidence="2 3" key="1">
    <citation type="journal article" date="2021" name="Nat. Plants">
        <title>The Taxus genome provides insights into paclitaxel biosynthesis.</title>
        <authorList>
            <person name="Xiong X."/>
            <person name="Gou J."/>
            <person name="Liao Q."/>
            <person name="Li Y."/>
            <person name="Zhou Q."/>
            <person name="Bi G."/>
            <person name="Li C."/>
            <person name="Du R."/>
            <person name="Wang X."/>
            <person name="Sun T."/>
            <person name="Guo L."/>
            <person name="Liang H."/>
            <person name="Lu P."/>
            <person name="Wu Y."/>
            <person name="Zhang Z."/>
            <person name="Ro D.K."/>
            <person name="Shang Y."/>
            <person name="Huang S."/>
            <person name="Yan J."/>
        </authorList>
    </citation>
    <scope>NUCLEOTIDE SEQUENCE [LARGE SCALE GENOMIC DNA]</scope>
    <source>
        <strain evidence="2">Ta-2019</strain>
    </source>
</reference>
<feature type="compositionally biased region" description="Basic residues" evidence="1">
    <location>
        <begin position="1"/>
        <end position="11"/>
    </location>
</feature>
<dbReference type="EMBL" id="JAHRHJ020000009">
    <property type="protein sequence ID" value="KAH9303198.1"/>
    <property type="molecule type" value="Genomic_DNA"/>
</dbReference>
<proteinExistence type="predicted"/>
<feature type="non-terminal residue" evidence="2">
    <location>
        <position position="51"/>
    </location>
</feature>
<feature type="compositionally biased region" description="Basic and acidic residues" evidence="1">
    <location>
        <begin position="40"/>
        <end position="51"/>
    </location>
</feature>
<organism evidence="2 3">
    <name type="scientific">Taxus chinensis</name>
    <name type="common">Chinese yew</name>
    <name type="synonym">Taxus wallichiana var. chinensis</name>
    <dbReference type="NCBI Taxonomy" id="29808"/>
    <lineage>
        <taxon>Eukaryota</taxon>
        <taxon>Viridiplantae</taxon>
        <taxon>Streptophyta</taxon>
        <taxon>Embryophyta</taxon>
        <taxon>Tracheophyta</taxon>
        <taxon>Spermatophyta</taxon>
        <taxon>Pinopsida</taxon>
        <taxon>Pinidae</taxon>
        <taxon>Conifers II</taxon>
        <taxon>Cupressales</taxon>
        <taxon>Taxaceae</taxon>
        <taxon>Taxus</taxon>
    </lineage>
</organism>
<dbReference type="Proteomes" id="UP000824469">
    <property type="component" value="Unassembled WGS sequence"/>
</dbReference>
<comment type="caution">
    <text evidence="2">The sequence shown here is derived from an EMBL/GenBank/DDBJ whole genome shotgun (WGS) entry which is preliminary data.</text>
</comment>
<protein>
    <submittedName>
        <fullName evidence="2">Uncharacterized protein</fullName>
    </submittedName>
</protein>
<dbReference type="AlphaFoldDB" id="A0AA38CUX4"/>
<evidence type="ECO:0000313" key="3">
    <source>
        <dbReference type="Proteomes" id="UP000824469"/>
    </source>
</evidence>
<accession>A0AA38CUX4</accession>
<evidence type="ECO:0000256" key="1">
    <source>
        <dbReference type="SAM" id="MobiDB-lite"/>
    </source>
</evidence>
<keyword evidence="3" id="KW-1185">Reference proteome</keyword>